<accession>A0A7T8KII7</accession>
<dbReference type="AlphaFoldDB" id="A0A7T8KII7"/>
<proteinExistence type="predicted"/>
<feature type="non-terminal residue" evidence="1">
    <location>
        <position position="1"/>
    </location>
</feature>
<evidence type="ECO:0000313" key="2">
    <source>
        <dbReference type="Proteomes" id="UP000595437"/>
    </source>
</evidence>
<dbReference type="Proteomes" id="UP000595437">
    <property type="component" value="Chromosome 1"/>
</dbReference>
<gene>
    <name evidence="1" type="ORF">FKW44_001241</name>
</gene>
<sequence>SESSIFTLQDQDLHLSTKILRNASTVSTIVPFKAYLKRRGIQRSISDCVAA</sequence>
<organism evidence="1 2">
    <name type="scientific">Caligus rogercresseyi</name>
    <name type="common">Sea louse</name>
    <dbReference type="NCBI Taxonomy" id="217165"/>
    <lineage>
        <taxon>Eukaryota</taxon>
        <taxon>Metazoa</taxon>
        <taxon>Ecdysozoa</taxon>
        <taxon>Arthropoda</taxon>
        <taxon>Crustacea</taxon>
        <taxon>Multicrustacea</taxon>
        <taxon>Hexanauplia</taxon>
        <taxon>Copepoda</taxon>
        <taxon>Siphonostomatoida</taxon>
        <taxon>Caligidae</taxon>
        <taxon>Caligus</taxon>
    </lineage>
</organism>
<feature type="non-terminal residue" evidence="1">
    <location>
        <position position="51"/>
    </location>
</feature>
<dbReference type="EMBL" id="CP045890">
    <property type="protein sequence ID" value="QQP56547.1"/>
    <property type="molecule type" value="Genomic_DNA"/>
</dbReference>
<keyword evidence="2" id="KW-1185">Reference proteome</keyword>
<name>A0A7T8KII7_CALRO</name>
<protein>
    <submittedName>
        <fullName evidence="1">Uncharacterized protein</fullName>
    </submittedName>
</protein>
<reference evidence="2" key="1">
    <citation type="submission" date="2021-01" db="EMBL/GenBank/DDBJ databases">
        <title>Caligus Genome Assembly.</title>
        <authorList>
            <person name="Gallardo-Escarate C."/>
        </authorList>
    </citation>
    <scope>NUCLEOTIDE SEQUENCE [LARGE SCALE GENOMIC DNA]</scope>
</reference>
<evidence type="ECO:0000313" key="1">
    <source>
        <dbReference type="EMBL" id="QQP56547.1"/>
    </source>
</evidence>